<protein>
    <submittedName>
        <fullName evidence="1">Uncharacterized protein</fullName>
    </submittedName>
</protein>
<dbReference type="AlphaFoldDB" id="A0A3D3R486"/>
<accession>A0A3D3R486</accession>
<comment type="caution">
    <text evidence="1">The sequence shown here is derived from an EMBL/GenBank/DDBJ whole genome shotgun (WGS) entry which is preliminary data.</text>
</comment>
<sequence>MERDGLPTHRLRYQWFDKEHPVFVRRYEPLGLLQKGGEFFDQLIWIVGFRPQPHPSAVLRFNIHDLVVKSAQERLGDFDKIHLKGLHTS</sequence>
<evidence type="ECO:0000313" key="2">
    <source>
        <dbReference type="Proteomes" id="UP000263642"/>
    </source>
</evidence>
<organism evidence="1 2">
    <name type="scientific">Gimesia maris</name>
    <dbReference type="NCBI Taxonomy" id="122"/>
    <lineage>
        <taxon>Bacteria</taxon>
        <taxon>Pseudomonadati</taxon>
        <taxon>Planctomycetota</taxon>
        <taxon>Planctomycetia</taxon>
        <taxon>Planctomycetales</taxon>
        <taxon>Planctomycetaceae</taxon>
        <taxon>Gimesia</taxon>
    </lineage>
</organism>
<name>A0A3D3R486_9PLAN</name>
<reference evidence="1 2" key="1">
    <citation type="journal article" date="2018" name="Nat. Biotechnol.">
        <title>A standardized bacterial taxonomy based on genome phylogeny substantially revises the tree of life.</title>
        <authorList>
            <person name="Parks D.H."/>
            <person name="Chuvochina M."/>
            <person name="Waite D.W."/>
            <person name="Rinke C."/>
            <person name="Skarshewski A."/>
            <person name="Chaumeil P.A."/>
            <person name="Hugenholtz P."/>
        </authorList>
    </citation>
    <scope>NUCLEOTIDE SEQUENCE [LARGE SCALE GENOMIC DNA]</scope>
    <source>
        <strain evidence="1">UBA9375</strain>
    </source>
</reference>
<dbReference type="Proteomes" id="UP000263642">
    <property type="component" value="Unassembled WGS sequence"/>
</dbReference>
<evidence type="ECO:0000313" key="1">
    <source>
        <dbReference type="EMBL" id="HCO22390.1"/>
    </source>
</evidence>
<gene>
    <name evidence="1" type="ORF">DIT97_04750</name>
</gene>
<proteinExistence type="predicted"/>
<dbReference type="EMBL" id="DQAY01000029">
    <property type="protein sequence ID" value="HCO22390.1"/>
    <property type="molecule type" value="Genomic_DNA"/>
</dbReference>